<keyword evidence="7" id="KW-0325">Glycoprotein</keyword>
<evidence type="ECO:0000256" key="5">
    <source>
        <dbReference type="ARBA" id="ARBA00023136"/>
    </source>
</evidence>
<keyword evidence="5 8" id="KW-0472">Membrane</keyword>
<reference evidence="9 11" key="1">
    <citation type="journal article" date="2011" name="Nature">
        <title>The Medicago genome provides insight into the evolution of rhizobial symbioses.</title>
        <authorList>
            <person name="Young N.D."/>
            <person name="Debelle F."/>
            <person name="Oldroyd G.E."/>
            <person name="Geurts R."/>
            <person name="Cannon S.B."/>
            <person name="Udvardi M.K."/>
            <person name="Benedito V.A."/>
            <person name="Mayer K.F."/>
            <person name="Gouzy J."/>
            <person name="Schoof H."/>
            <person name="Van de Peer Y."/>
            <person name="Proost S."/>
            <person name="Cook D.R."/>
            <person name="Meyers B.C."/>
            <person name="Spannagl M."/>
            <person name="Cheung F."/>
            <person name="De Mita S."/>
            <person name="Krishnakumar V."/>
            <person name="Gundlach H."/>
            <person name="Zhou S."/>
            <person name="Mudge J."/>
            <person name="Bharti A.K."/>
            <person name="Murray J.D."/>
            <person name="Naoumkina M.A."/>
            <person name="Rosen B."/>
            <person name="Silverstein K.A."/>
            <person name="Tang H."/>
            <person name="Rombauts S."/>
            <person name="Zhao P.X."/>
            <person name="Zhou P."/>
            <person name="Barbe V."/>
            <person name="Bardou P."/>
            <person name="Bechner M."/>
            <person name="Bellec A."/>
            <person name="Berger A."/>
            <person name="Berges H."/>
            <person name="Bidwell S."/>
            <person name="Bisseling T."/>
            <person name="Choisne N."/>
            <person name="Couloux A."/>
            <person name="Denny R."/>
            <person name="Deshpande S."/>
            <person name="Dai X."/>
            <person name="Doyle J.J."/>
            <person name="Dudez A.M."/>
            <person name="Farmer A.D."/>
            <person name="Fouteau S."/>
            <person name="Franken C."/>
            <person name="Gibelin C."/>
            <person name="Gish J."/>
            <person name="Goldstein S."/>
            <person name="Gonzalez A.J."/>
            <person name="Green P.J."/>
            <person name="Hallab A."/>
            <person name="Hartog M."/>
            <person name="Hua A."/>
            <person name="Humphray S.J."/>
            <person name="Jeong D.H."/>
            <person name="Jing Y."/>
            <person name="Jocker A."/>
            <person name="Kenton S.M."/>
            <person name="Kim D.J."/>
            <person name="Klee K."/>
            <person name="Lai H."/>
            <person name="Lang C."/>
            <person name="Lin S."/>
            <person name="Macmil S.L."/>
            <person name="Magdelenat G."/>
            <person name="Matthews L."/>
            <person name="McCorrison J."/>
            <person name="Monaghan E.L."/>
            <person name="Mun J.H."/>
            <person name="Najar F.Z."/>
            <person name="Nicholson C."/>
            <person name="Noirot C."/>
            <person name="O'Bleness M."/>
            <person name="Paule C.R."/>
            <person name="Poulain J."/>
            <person name="Prion F."/>
            <person name="Qin B."/>
            <person name="Qu C."/>
            <person name="Retzel E.F."/>
            <person name="Riddle C."/>
            <person name="Sallet E."/>
            <person name="Samain S."/>
            <person name="Samson N."/>
            <person name="Sanders I."/>
            <person name="Saurat O."/>
            <person name="Scarpelli C."/>
            <person name="Schiex T."/>
            <person name="Segurens B."/>
            <person name="Severin A.J."/>
            <person name="Sherrier D.J."/>
            <person name="Shi R."/>
            <person name="Sims S."/>
            <person name="Singer S.R."/>
            <person name="Sinharoy S."/>
            <person name="Sterck L."/>
            <person name="Viollet A."/>
            <person name="Wang B.B."/>
            <person name="Wang K."/>
            <person name="Wang M."/>
            <person name="Wang X."/>
            <person name="Warfsmann J."/>
            <person name="Weissenbach J."/>
            <person name="White D.D."/>
            <person name="White J.D."/>
            <person name="Wiley G.B."/>
            <person name="Wincker P."/>
            <person name="Xing Y."/>
            <person name="Yang L."/>
            <person name="Yao Z."/>
            <person name="Ying F."/>
            <person name="Zhai J."/>
            <person name="Zhou L."/>
            <person name="Zuber A."/>
            <person name="Denarie J."/>
            <person name="Dixon R.A."/>
            <person name="May G.D."/>
            <person name="Schwartz D.C."/>
            <person name="Rogers J."/>
            <person name="Quetier F."/>
            <person name="Town C.D."/>
            <person name="Roe B.A."/>
        </authorList>
    </citation>
    <scope>NUCLEOTIDE SEQUENCE [LARGE SCALE GENOMIC DNA]</scope>
    <source>
        <strain evidence="9">A17</strain>
        <strain evidence="10 11">cv. Jemalong A17</strain>
    </source>
</reference>
<feature type="transmembrane region" description="Helical" evidence="8">
    <location>
        <begin position="114"/>
        <end position="136"/>
    </location>
</feature>
<comment type="subcellular location">
    <subcellularLocation>
        <location evidence="1">Membrane</location>
        <topology evidence="1">Single-pass type I membrane protein</topology>
    </subcellularLocation>
</comment>
<dbReference type="STRING" id="3880.G7JN84"/>
<organism evidence="9 11">
    <name type="scientific">Medicago truncatula</name>
    <name type="common">Barrel medic</name>
    <name type="synonym">Medicago tribuloides</name>
    <dbReference type="NCBI Taxonomy" id="3880"/>
    <lineage>
        <taxon>Eukaryota</taxon>
        <taxon>Viridiplantae</taxon>
        <taxon>Streptophyta</taxon>
        <taxon>Embryophyta</taxon>
        <taxon>Tracheophyta</taxon>
        <taxon>Spermatophyta</taxon>
        <taxon>Magnoliopsida</taxon>
        <taxon>eudicotyledons</taxon>
        <taxon>Gunneridae</taxon>
        <taxon>Pentapetalae</taxon>
        <taxon>rosids</taxon>
        <taxon>fabids</taxon>
        <taxon>Fabales</taxon>
        <taxon>Fabaceae</taxon>
        <taxon>Papilionoideae</taxon>
        <taxon>50 kb inversion clade</taxon>
        <taxon>NPAAA clade</taxon>
        <taxon>Hologalegina</taxon>
        <taxon>IRL clade</taxon>
        <taxon>Trifolieae</taxon>
        <taxon>Medicago</taxon>
    </lineage>
</organism>
<evidence type="ECO:0000256" key="4">
    <source>
        <dbReference type="ARBA" id="ARBA00022989"/>
    </source>
</evidence>
<evidence type="ECO:0000313" key="11">
    <source>
        <dbReference type="Proteomes" id="UP000002051"/>
    </source>
</evidence>
<keyword evidence="11" id="KW-1185">Reference proteome</keyword>
<dbReference type="EnsemblPlants" id="AES87721">
    <property type="protein sequence ID" value="AES87721"/>
    <property type="gene ID" value="MTR_4g032610"/>
</dbReference>
<dbReference type="InterPro" id="IPR032675">
    <property type="entry name" value="LRR_dom_sf"/>
</dbReference>
<evidence type="ECO:0000256" key="1">
    <source>
        <dbReference type="ARBA" id="ARBA00004479"/>
    </source>
</evidence>
<dbReference type="OMA" id="WRIAYFI"/>
<protein>
    <submittedName>
        <fullName evidence="9">Receptor-like protein, putative</fullName>
    </submittedName>
</protein>
<keyword evidence="2 8" id="KW-0812">Transmembrane</keyword>
<keyword evidence="4 8" id="KW-1133">Transmembrane helix</keyword>
<dbReference type="Gene3D" id="3.80.10.10">
    <property type="entry name" value="Ribonuclease Inhibitor"/>
    <property type="match status" value="1"/>
</dbReference>
<dbReference type="eggNOG" id="KOG0619">
    <property type="taxonomic scope" value="Eukaryota"/>
</dbReference>
<dbReference type="EMBL" id="CM001220">
    <property type="protein sequence ID" value="AES87721.1"/>
    <property type="molecule type" value="Genomic_DNA"/>
</dbReference>
<dbReference type="SUPFAM" id="SSF52075">
    <property type="entry name" value="Outer arm dynein light chain 1"/>
    <property type="match status" value="1"/>
</dbReference>
<evidence type="ECO:0000313" key="10">
    <source>
        <dbReference type="EnsemblPlants" id="AES87721"/>
    </source>
</evidence>
<proteinExistence type="predicted"/>
<evidence type="ECO:0000256" key="3">
    <source>
        <dbReference type="ARBA" id="ARBA00022729"/>
    </source>
</evidence>
<dbReference type="Proteomes" id="UP000002051">
    <property type="component" value="Chromosome 4"/>
</dbReference>
<reference evidence="9 11" key="2">
    <citation type="journal article" date="2014" name="BMC Genomics">
        <title>An improved genome release (version Mt4.0) for the model legume Medicago truncatula.</title>
        <authorList>
            <person name="Tang H."/>
            <person name="Krishnakumar V."/>
            <person name="Bidwell S."/>
            <person name="Rosen B."/>
            <person name="Chan A."/>
            <person name="Zhou S."/>
            <person name="Gentzbittel L."/>
            <person name="Childs K.L."/>
            <person name="Yandell M."/>
            <person name="Gundlach H."/>
            <person name="Mayer K.F."/>
            <person name="Schwartz D.C."/>
            <person name="Town C.D."/>
        </authorList>
    </citation>
    <scope>GENOME REANNOTATION</scope>
    <source>
        <strain evidence="10 11">cv. Jemalong A17</strain>
    </source>
</reference>
<dbReference type="GO" id="GO:0016020">
    <property type="term" value="C:membrane"/>
    <property type="evidence" value="ECO:0007669"/>
    <property type="project" value="UniProtKB-SubCell"/>
</dbReference>
<dbReference type="InterPro" id="IPR046956">
    <property type="entry name" value="RLP23-like"/>
</dbReference>
<dbReference type="PaxDb" id="3880-AES87721"/>
<dbReference type="PANTHER" id="PTHR48063:SF98">
    <property type="entry name" value="LRR RECEPTOR-LIKE SERINE_THREONINE-PROTEIN KINASE FLS2"/>
    <property type="match status" value="1"/>
</dbReference>
<gene>
    <name evidence="9" type="ordered locus">MTR_4g032610</name>
</gene>
<evidence type="ECO:0000256" key="8">
    <source>
        <dbReference type="SAM" id="Phobius"/>
    </source>
</evidence>
<dbReference type="AlphaFoldDB" id="G7JN84"/>
<sequence length="154" mass="17825">MSMVYTEEQLPREVKEREREIEGGFLHLEFLDLSRNRFIDRIPHLGQIDRLSLLNLSGRIPIGWQLQSFDASSYEGNVDLSGKPLDNICQEDEEIAPQKPETFEESSPEDMNSIYLSVALGFITGFWGLWGSLLFIRNWRQCMWATNVGFTSNY</sequence>
<keyword evidence="6 9" id="KW-0675">Receptor</keyword>
<evidence type="ECO:0000313" key="9">
    <source>
        <dbReference type="EMBL" id="AES87721.1"/>
    </source>
</evidence>
<keyword evidence="3" id="KW-0732">Signal</keyword>
<name>G7JN84_MEDTR</name>
<dbReference type="PANTHER" id="PTHR48063">
    <property type="entry name" value="LRR RECEPTOR-LIKE KINASE"/>
    <property type="match status" value="1"/>
</dbReference>
<evidence type="ECO:0000256" key="7">
    <source>
        <dbReference type="ARBA" id="ARBA00023180"/>
    </source>
</evidence>
<dbReference type="HOGENOM" id="CLU_1706913_0_0_1"/>
<accession>G7JN84</accession>
<evidence type="ECO:0000256" key="2">
    <source>
        <dbReference type="ARBA" id="ARBA00022692"/>
    </source>
</evidence>
<reference evidence="10" key="3">
    <citation type="submission" date="2015-04" db="UniProtKB">
        <authorList>
            <consortium name="EnsemblPlants"/>
        </authorList>
    </citation>
    <scope>IDENTIFICATION</scope>
    <source>
        <strain evidence="10">cv. Jemalong A17</strain>
    </source>
</reference>
<evidence type="ECO:0000256" key="6">
    <source>
        <dbReference type="ARBA" id="ARBA00023170"/>
    </source>
</evidence>